<evidence type="ECO:0000313" key="2">
    <source>
        <dbReference type="Proteomes" id="UP001144978"/>
    </source>
</evidence>
<proteinExistence type="predicted"/>
<evidence type="ECO:0000313" key="1">
    <source>
        <dbReference type="EMBL" id="KAJ3003617.1"/>
    </source>
</evidence>
<gene>
    <name evidence="1" type="ORF">NUW54_g5206</name>
</gene>
<comment type="caution">
    <text evidence="1">The sequence shown here is derived from an EMBL/GenBank/DDBJ whole genome shotgun (WGS) entry which is preliminary data.</text>
</comment>
<keyword evidence="2" id="KW-1185">Reference proteome</keyword>
<organism evidence="1 2">
    <name type="scientific">Trametes sanguinea</name>
    <dbReference type="NCBI Taxonomy" id="158606"/>
    <lineage>
        <taxon>Eukaryota</taxon>
        <taxon>Fungi</taxon>
        <taxon>Dikarya</taxon>
        <taxon>Basidiomycota</taxon>
        <taxon>Agaricomycotina</taxon>
        <taxon>Agaricomycetes</taxon>
        <taxon>Polyporales</taxon>
        <taxon>Polyporaceae</taxon>
        <taxon>Trametes</taxon>
    </lineage>
</organism>
<accession>A0ACC1PZ78</accession>
<reference evidence="1" key="1">
    <citation type="submission" date="2022-08" db="EMBL/GenBank/DDBJ databases">
        <title>Genome Sequence of Pycnoporus sanguineus.</title>
        <authorList>
            <person name="Buettner E."/>
        </authorList>
    </citation>
    <scope>NUCLEOTIDE SEQUENCE</scope>
    <source>
        <strain evidence="1">CG-C14</strain>
    </source>
</reference>
<protein>
    <submittedName>
        <fullName evidence="1">Uncharacterized protein</fullName>
    </submittedName>
</protein>
<sequence>MYHCTRHISTSVPTVDPLDFVQAMALKQNRPRMDICCTSVAIPLSTIERGRGWAWHVTGTPACHKHARTLGYWLLVLYPLEHSSRLPWPRSFPPAVTSTTNLSFLLLALHPPPFLFLSLLFRSEFVSFSVAPFSLCEARRVVMTLRPRCRSLPRYSMHAPHFLRPLLPSVSRLSSIPCHRSVVPPDCET</sequence>
<dbReference type="Proteomes" id="UP001144978">
    <property type="component" value="Unassembled WGS sequence"/>
</dbReference>
<dbReference type="EMBL" id="JANSHE010001258">
    <property type="protein sequence ID" value="KAJ3003617.1"/>
    <property type="molecule type" value="Genomic_DNA"/>
</dbReference>
<name>A0ACC1PZ78_9APHY</name>